<evidence type="ECO:0000313" key="1">
    <source>
        <dbReference type="EMBL" id="KZV50060.1"/>
    </source>
</evidence>
<protein>
    <submittedName>
        <fullName evidence="1">F-box/kelch-repeat protein-like</fullName>
    </submittedName>
</protein>
<gene>
    <name evidence="1" type="ORF">F511_29933</name>
</gene>
<dbReference type="Proteomes" id="UP000250235">
    <property type="component" value="Unassembled WGS sequence"/>
</dbReference>
<organism evidence="1 2">
    <name type="scientific">Dorcoceras hygrometricum</name>
    <dbReference type="NCBI Taxonomy" id="472368"/>
    <lineage>
        <taxon>Eukaryota</taxon>
        <taxon>Viridiplantae</taxon>
        <taxon>Streptophyta</taxon>
        <taxon>Embryophyta</taxon>
        <taxon>Tracheophyta</taxon>
        <taxon>Spermatophyta</taxon>
        <taxon>Magnoliopsida</taxon>
        <taxon>eudicotyledons</taxon>
        <taxon>Gunneridae</taxon>
        <taxon>Pentapetalae</taxon>
        <taxon>asterids</taxon>
        <taxon>lamiids</taxon>
        <taxon>Lamiales</taxon>
        <taxon>Gesneriaceae</taxon>
        <taxon>Didymocarpoideae</taxon>
        <taxon>Trichosporeae</taxon>
        <taxon>Loxocarpinae</taxon>
        <taxon>Dorcoceras</taxon>
    </lineage>
</organism>
<dbReference type="AlphaFoldDB" id="A0A2Z7CSI7"/>
<keyword evidence="2" id="KW-1185">Reference proteome</keyword>
<name>A0A2Z7CSI7_9LAMI</name>
<reference evidence="1 2" key="1">
    <citation type="journal article" date="2015" name="Proc. Natl. Acad. Sci. U.S.A.">
        <title>The resurrection genome of Boea hygrometrica: A blueprint for survival of dehydration.</title>
        <authorList>
            <person name="Xiao L."/>
            <person name="Yang G."/>
            <person name="Zhang L."/>
            <person name="Yang X."/>
            <person name="Zhao S."/>
            <person name="Ji Z."/>
            <person name="Zhou Q."/>
            <person name="Hu M."/>
            <person name="Wang Y."/>
            <person name="Chen M."/>
            <person name="Xu Y."/>
            <person name="Jin H."/>
            <person name="Xiao X."/>
            <person name="Hu G."/>
            <person name="Bao F."/>
            <person name="Hu Y."/>
            <person name="Wan P."/>
            <person name="Li L."/>
            <person name="Deng X."/>
            <person name="Kuang T."/>
            <person name="Xiang C."/>
            <person name="Zhu J.K."/>
            <person name="Oliver M.J."/>
            <person name="He Y."/>
        </authorList>
    </citation>
    <scope>NUCLEOTIDE SEQUENCE [LARGE SCALE GENOMIC DNA]</scope>
    <source>
        <strain evidence="2">cv. XS01</strain>
    </source>
</reference>
<sequence length="117" mass="13392">MASSFYSNSQHIDFDSVLAMDDPVATGKSADEFYRRTSLVNGLIFSRWSILKISAGGRIQQISHWFVFSREHCDVLSMQIDSDLVIYRTTLVRTFQVVTICRVDKYEVLVVLISPHD</sequence>
<proteinExistence type="predicted"/>
<evidence type="ECO:0000313" key="2">
    <source>
        <dbReference type="Proteomes" id="UP000250235"/>
    </source>
</evidence>
<dbReference type="EMBL" id="KQ992561">
    <property type="protein sequence ID" value="KZV50060.1"/>
    <property type="molecule type" value="Genomic_DNA"/>
</dbReference>
<accession>A0A2Z7CSI7</accession>